<dbReference type="RefSeq" id="XP_022240775.1">
    <property type="nucleotide sequence ID" value="XM_022385067.1"/>
</dbReference>
<organism evidence="1 2">
    <name type="scientific">Limulus polyphemus</name>
    <name type="common">Atlantic horseshoe crab</name>
    <dbReference type="NCBI Taxonomy" id="6850"/>
    <lineage>
        <taxon>Eukaryota</taxon>
        <taxon>Metazoa</taxon>
        <taxon>Ecdysozoa</taxon>
        <taxon>Arthropoda</taxon>
        <taxon>Chelicerata</taxon>
        <taxon>Merostomata</taxon>
        <taxon>Xiphosura</taxon>
        <taxon>Limulidae</taxon>
        <taxon>Limulus</taxon>
    </lineage>
</organism>
<sequence length="111" mass="13430">MYRNCRSDVDILQWRCLQFRDKFLLICDVDPFRDHTIVLCMDVRDSFYGGRVNATRLFYDAKDVEKVKKFQDGPHTVLHQRQNKDMFNDMLKRKECSRPLKTELNPGRRWT</sequence>
<name>A0ABM1SAX0_LIMPO</name>
<accession>A0ABM1SAX0</accession>
<protein>
    <submittedName>
        <fullName evidence="2">Uncharacterized protein LOC111085616</fullName>
    </submittedName>
</protein>
<dbReference type="Proteomes" id="UP000694941">
    <property type="component" value="Unplaced"/>
</dbReference>
<evidence type="ECO:0000313" key="2">
    <source>
        <dbReference type="RefSeq" id="XP_022240775.1"/>
    </source>
</evidence>
<reference evidence="2" key="1">
    <citation type="submission" date="2025-08" db="UniProtKB">
        <authorList>
            <consortium name="RefSeq"/>
        </authorList>
    </citation>
    <scope>IDENTIFICATION</scope>
    <source>
        <tissue evidence="2">Muscle</tissue>
    </source>
</reference>
<proteinExistence type="predicted"/>
<keyword evidence="1" id="KW-1185">Reference proteome</keyword>
<gene>
    <name evidence="2" type="primary">LOC111085616</name>
</gene>
<evidence type="ECO:0000313" key="1">
    <source>
        <dbReference type="Proteomes" id="UP000694941"/>
    </source>
</evidence>
<dbReference type="GeneID" id="111085616"/>